<evidence type="ECO:0000256" key="4">
    <source>
        <dbReference type="ARBA" id="ARBA00022989"/>
    </source>
</evidence>
<feature type="transmembrane region" description="Helical" evidence="7">
    <location>
        <begin position="306"/>
        <end position="327"/>
    </location>
</feature>
<name>A0ABW4LDB7_9MICO</name>
<dbReference type="PANTHER" id="PTHR30250">
    <property type="entry name" value="PST FAMILY PREDICTED COLANIC ACID TRANSPORTER"/>
    <property type="match status" value="1"/>
</dbReference>
<feature type="compositionally biased region" description="Low complexity" evidence="6">
    <location>
        <begin position="1"/>
        <end position="12"/>
    </location>
</feature>
<feature type="transmembrane region" description="Helical" evidence="7">
    <location>
        <begin position="397"/>
        <end position="418"/>
    </location>
</feature>
<proteinExistence type="predicted"/>
<feature type="transmembrane region" description="Helical" evidence="7">
    <location>
        <begin position="165"/>
        <end position="184"/>
    </location>
</feature>
<accession>A0ABW4LDB7</accession>
<sequence>MSARRPAAASSAEPGVERPRTRSFRGGVVLSLLGYALPPAASLAATPLLARALGVDGRGYLAAATAPVLLLVTIGALGLPQALTYFVASGVARVRSLASRALLLTAIVGAVLTAVLIALADLISGGSVPRTDLVVVAALSIVPTLMIGVLRGIAMGRHQWRAVAWERAVSSIARLAVIIALAVLGELNLFTAVLCSVYVPLLGVLPYVALAVFGRRHEHAPVGDPVGWRRFGGYGLRIWAGSLTGVLLMRVDQALMAPLSTAFELGLYVVAVNVSEVPLIVNAAFRDVTFASESQRVDDGRVVRAAQSSLLLTGAIGLVICGSLPLWLVPLFGAEFAPAAPLVVLMTAAVVVGTPGSIAGSTLSGRGAPQLRSWSLAIACLVNVALVVLLIPVLGAYGAALATLVGNLVSSNLNIVWLTRRADLRFLDFYRISPEVLVGAAREIPRLHTRLRQRGARGRR</sequence>
<evidence type="ECO:0000256" key="5">
    <source>
        <dbReference type="ARBA" id="ARBA00023136"/>
    </source>
</evidence>
<reference evidence="9" key="1">
    <citation type="journal article" date="2019" name="Int. J. Syst. Evol. Microbiol.">
        <title>The Global Catalogue of Microorganisms (GCM) 10K type strain sequencing project: providing services to taxonomists for standard genome sequencing and annotation.</title>
        <authorList>
            <consortium name="The Broad Institute Genomics Platform"/>
            <consortium name="The Broad Institute Genome Sequencing Center for Infectious Disease"/>
            <person name="Wu L."/>
            <person name="Ma J."/>
        </authorList>
    </citation>
    <scope>NUCLEOTIDE SEQUENCE [LARGE SCALE GENOMIC DNA]</scope>
    <source>
        <strain evidence="9">CGMCC 1.12471</strain>
    </source>
</reference>
<keyword evidence="5 7" id="KW-0472">Membrane</keyword>
<dbReference type="RefSeq" id="WP_377931353.1">
    <property type="nucleotide sequence ID" value="NZ_JBHUEA010000001.1"/>
</dbReference>
<comment type="subcellular location">
    <subcellularLocation>
        <location evidence="1">Cell membrane</location>
        <topology evidence="1">Multi-pass membrane protein</topology>
    </subcellularLocation>
</comment>
<keyword evidence="2" id="KW-1003">Cell membrane</keyword>
<feature type="transmembrane region" description="Helical" evidence="7">
    <location>
        <begin position="135"/>
        <end position="153"/>
    </location>
</feature>
<feature type="transmembrane region" description="Helical" evidence="7">
    <location>
        <begin position="101"/>
        <end position="123"/>
    </location>
</feature>
<organism evidence="8 9">
    <name type="scientific">Amnibacterium endophyticum</name>
    <dbReference type="NCBI Taxonomy" id="2109337"/>
    <lineage>
        <taxon>Bacteria</taxon>
        <taxon>Bacillati</taxon>
        <taxon>Actinomycetota</taxon>
        <taxon>Actinomycetes</taxon>
        <taxon>Micrococcales</taxon>
        <taxon>Microbacteriaceae</taxon>
        <taxon>Amnibacterium</taxon>
    </lineage>
</organism>
<feature type="region of interest" description="Disordered" evidence="6">
    <location>
        <begin position="1"/>
        <end position="20"/>
    </location>
</feature>
<evidence type="ECO:0000256" key="7">
    <source>
        <dbReference type="SAM" id="Phobius"/>
    </source>
</evidence>
<dbReference type="Pfam" id="PF01943">
    <property type="entry name" value="Polysacc_synt"/>
    <property type="match status" value="1"/>
</dbReference>
<keyword evidence="9" id="KW-1185">Reference proteome</keyword>
<dbReference type="InterPro" id="IPR050833">
    <property type="entry name" value="Poly_Biosynth_Transport"/>
</dbReference>
<dbReference type="Proteomes" id="UP001597347">
    <property type="component" value="Unassembled WGS sequence"/>
</dbReference>
<dbReference type="EMBL" id="JBHUEA010000001">
    <property type="protein sequence ID" value="MFD1720146.1"/>
    <property type="molecule type" value="Genomic_DNA"/>
</dbReference>
<feature type="transmembrane region" description="Helical" evidence="7">
    <location>
        <begin position="371"/>
        <end position="391"/>
    </location>
</feature>
<evidence type="ECO:0000313" key="9">
    <source>
        <dbReference type="Proteomes" id="UP001597347"/>
    </source>
</evidence>
<feature type="transmembrane region" description="Helical" evidence="7">
    <location>
        <begin position="339"/>
        <end position="359"/>
    </location>
</feature>
<feature type="transmembrane region" description="Helical" evidence="7">
    <location>
        <begin position="190"/>
        <end position="213"/>
    </location>
</feature>
<keyword evidence="4 7" id="KW-1133">Transmembrane helix</keyword>
<comment type="caution">
    <text evidence="8">The sequence shown here is derived from an EMBL/GenBank/DDBJ whole genome shotgun (WGS) entry which is preliminary data.</text>
</comment>
<gene>
    <name evidence="8" type="ORF">ACFSBI_01165</name>
</gene>
<feature type="transmembrane region" description="Helical" evidence="7">
    <location>
        <begin position="60"/>
        <end position="80"/>
    </location>
</feature>
<dbReference type="PANTHER" id="PTHR30250:SF11">
    <property type="entry name" value="O-ANTIGEN TRANSPORTER-RELATED"/>
    <property type="match status" value="1"/>
</dbReference>
<evidence type="ECO:0000256" key="1">
    <source>
        <dbReference type="ARBA" id="ARBA00004651"/>
    </source>
</evidence>
<dbReference type="InterPro" id="IPR002797">
    <property type="entry name" value="Polysacc_synth"/>
</dbReference>
<evidence type="ECO:0000256" key="6">
    <source>
        <dbReference type="SAM" id="MobiDB-lite"/>
    </source>
</evidence>
<protein>
    <submittedName>
        <fullName evidence="8">Polysaccharide biosynthesis C-terminal domain-containing protein</fullName>
    </submittedName>
</protein>
<evidence type="ECO:0000256" key="3">
    <source>
        <dbReference type="ARBA" id="ARBA00022692"/>
    </source>
</evidence>
<evidence type="ECO:0000313" key="8">
    <source>
        <dbReference type="EMBL" id="MFD1720146.1"/>
    </source>
</evidence>
<keyword evidence="3 7" id="KW-0812">Transmembrane</keyword>
<evidence type="ECO:0000256" key="2">
    <source>
        <dbReference type="ARBA" id="ARBA00022475"/>
    </source>
</evidence>